<reference evidence="4 6" key="2">
    <citation type="journal article" date="2016" name="Appl. Microbiol. Biotechnol.">
        <title>Exploiting the genome sequence of Streptomyces nodosus for enhanced antibiotic production.</title>
        <authorList>
            <person name="Sweeney P."/>
            <person name="Murphy C.D."/>
            <person name="Caffrey P."/>
        </authorList>
    </citation>
    <scope>NUCLEOTIDE SEQUENCE [LARGE SCALE GENOMIC DNA]</scope>
    <source>
        <strain evidence="4 6">ATCC 14899</strain>
    </source>
</reference>
<reference evidence="5 7" key="3">
    <citation type="submission" date="2017-09" db="EMBL/GenBank/DDBJ databases">
        <title>Streptomyces genome completion.</title>
        <authorList>
            <person name="Lee N."/>
            <person name="Cho B.-K."/>
        </authorList>
    </citation>
    <scope>NUCLEOTIDE SEQUENCE [LARGE SCALE GENOMIC DNA]</scope>
    <source>
        <strain evidence="5 7">ATCC 14899</strain>
    </source>
</reference>
<dbReference type="OrthoDB" id="9797850at2"/>
<evidence type="ECO:0000259" key="3">
    <source>
        <dbReference type="PROSITE" id="PS50983"/>
    </source>
</evidence>
<evidence type="ECO:0000256" key="1">
    <source>
        <dbReference type="ARBA" id="ARBA00008814"/>
    </source>
</evidence>
<keyword evidence="2" id="KW-0732">Signal</keyword>
<comment type="similarity">
    <text evidence="1">Belongs to the bacterial solute-binding protein 8 family.</text>
</comment>
<dbReference type="RefSeq" id="WP_043437233.1">
    <property type="nucleotide sequence ID" value="NZ_CP009313.1"/>
</dbReference>
<dbReference type="KEGG" id="snq:CP978_02795"/>
<feature type="domain" description="Fe/B12 periplasmic-binding" evidence="3">
    <location>
        <begin position="58"/>
        <end position="335"/>
    </location>
</feature>
<dbReference type="STRING" id="40318.SNOD_02425"/>
<dbReference type="InterPro" id="IPR050902">
    <property type="entry name" value="ABC_Transporter_SBP"/>
</dbReference>
<dbReference type="SUPFAM" id="SSF53807">
    <property type="entry name" value="Helical backbone' metal receptor"/>
    <property type="match status" value="1"/>
</dbReference>
<evidence type="ECO:0000313" key="4">
    <source>
        <dbReference type="EMBL" id="AJE39027.1"/>
    </source>
</evidence>
<dbReference type="PANTHER" id="PTHR30535:SF7">
    <property type="entry name" value="IRON(III) DICITRATE-BINDING PROTEIN"/>
    <property type="match status" value="1"/>
</dbReference>
<evidence type="ECO:0000313" key="6">
    <source>
        <dbReference type="Proteomes" id="UP000031526"/>
    </source>
</evidence>
<dbReference type="AlphaFoldDB" id="A0A0B5DG78"/>
<evidence type="ECO:0000256" key="2">
    <source>
        <dbReference type="SAM" id="SignalP"/>
    </source>
</evidence>
<dbReference type="PANTHER" id="PTHR30535">
    <property type="entry name" value="VITAMIN B12-BINDING PROTEIN"/>
    <property type="match status" value="1"/>
</dbReference>
<dbReference type="EMBL" id="CP009313">
    <property type="protein sequence ID" value="AJE39027.1"/>
    <property type="molecule type" value="Genomic_DNA"/>
</dbReference>
<dbReference type="Proteomes" id="UP000031526">
    <property type="component" value="Chromosome"/>
</dbReference>
<keyword evidence="6" id="KW-1185">Reference proteome</keyword>
<dbReference type="PROSITE" id="PS50983">
    <property type="entry name" value="FE_B12_PBP"/>
    <property type="match status" value="1"/>
</dbReference>
<evidence type="ECO:0000313" key="7">
    <source>
        <dbReference type="Proteomes" id="UP000325763"/>
    </source>
</evidence>
<dbReference type="PROSITE" id="PS51257">
    <property type="entry name" value="PROKAR_LIPOPROTEIN"/>
    <property type="match status" value="1"/>
</dbReference>
<sequence>MKTIRIKGLLGACLLLPGLAACGASNTASPGTPDAARPSGTVTTSCGLSTRVPAPPERAVSLEQNATEIMLSLGLADRMAGTSYQTDPVLPSLAAEYRKVPVLAKQYPSHEAVLAEEPDFLYSTLSSAYADEAAGPRAGWKKLGVPAYLSAHDCEKPELTPGEVRFDAVFDEIEDIATIFGVEKRGERTVKDLRVRLDRAVREAPKNTGAKVMWYYSGTTTPYIAGHGGLPSTVSELVGVDNAFDDIHQKWPAGNWEKIAERDPDVIVLADLTRGGDGDSAEAKKRFLRSHPVTSQLDAVRHNRFIVVPGSAMDPSIRSVSLAEEVSKGLAALYG</sequence>
<dbReference type="Proteomes" id="UP000325763">
    <property type="component" value="Chromosome"/>
</dbReference>
<name>A0A0B5DG78_9ACTN</name>
<protein>
    <submittedName>
        <fullName evidence="5">ABC transporter substrate-binding protein</fullName>
    </submittedName>
</protein>
<organism evidence="4 6">
    <name type="scientific">Streptomyces nodosus</name>
    <dbReference type="NCBI Taxonomy" id="40318"/>
    <lineage>
        <taxon>Bacteria</taxon>
        <taxon>Bacillati</taxon>
        <taxon>Actinomycetota</taxon>
        <taxon>Actinomycetes</taxon>
        <taxon>Kitasatosporales</taxon>
        <taxon>Streptomycetaceae</taxon>
        <taxon>Streptomyces</taxon>
    </lineage>
</organism>
<gene>
    <name evidence="5" type="ORF">CP978_02795</name>
    <name evidence="4" type="ORF">SNOD_02425</name>
</gene>
<dbReference type="InterPro" id="IPR002491">
    <property type="entry name" value="ABC_transptr_periplasmic_BD"/>
</dbReference>
<dbReference type="HOGENOM" id="CLU_038034_7_3_11"/>
<accession>A0A0B5DG78</accession>
<dbReference type="Gene3D" id="3.40.50.1980">
    <property type="entry name" value="Nitrogenase molybdenum iron protein domain"/>
    <property type="match status" value="2"/>
</dbReference>
<feature type="chain" id="PRO_5044052763" evidence="2">
    <location>
        <begin position="24"/>
        <end position="335"/>
    </location>
</feature>
<evidence type="ECO:0000313" key="5">
    <source>
        <dbReference type="EMBL" id="QEV37613.1"/>
    </source>
</evidence>
<reference evidence="6" key="1">
    <citation type="submission" date="2014-09" db="EMBL/GenBank/DDBJ databases">
        <title>Sequence of the Streptomyces nodosus genome.</title>
        <authorList>
            <person name="Sweeney P."/>
            <person name="Stephens N."/>
            <person name="Murphy C."/>
            <person name="Caffrey P."/>
        </authorList>
    </citation>
    <scope>NUCLEOTIDE SEQUENCE [LARGE SCALE GENOMIC DNA]</scope>
    <source>
        <strain evidence="6">ATCC 14899</strain>
    </source>
</reference>
<feature type="signal peptide" evidence="2">
    <location>
        <begin position="1"/>
        <end position="23"/>
    </location>
</feature>
<dbReference type="EMBL" id="CP023747">
    <property type="protein sequence ID" value="QEV37613.1"/>
    <property type="molecule type" value="Genomic_DNA"/>
</dbReference>
<proteinExistence type="inferred from homology"/>
<dbReference type="Pfam" id="PF01497">
    <property type="entry name" value="Peripla_BP_2"/>
    <property type="match status" value="1"/>
</dbReference>